<evidence type="ECO:0000259" key="14">
    <source>
        <dbReference type="PROSITE" id="PS50885"/>
    </source>
</evidence>
<evidence type="ECO:0000256" key="2">
    <source>
        <dbReference type="ARBA" id="ARBA00004370"/>
    </source>
</evidence>
<dbReference type="RefSeq" id="WP_198109273.1">
    <property type="nucleotide sequence ID" value="NZ_JAEDAK010000001.1"/>
</dbReference>
<keyword evidence="6 12" id="KW-0812">Transmembrane</keyword>
<dbReference type="InterPro" id="IPR003660">
    <property type="entry name" value="HAMP_dom"/>
</dbReference>
<proteinExistence type="predicted"/>
<dbReference type="Pfam" id="PF02518">
    <property type="entry name" value="HATPase_c"/>
    <property type="match status" value="1"/>
</dbReference>
<accession>A0A931NCK8</accession>
<evidence type="ECO:0000256" key="9">
    <source>
        <dbReference type="ARBA" id="ARBA00023012"/>
    </source>
</evidence>
<dbReference type="Proteomes" id="UP000613266">
    <property type="component" value="Unassembled WGS sequence"/>
</dbReference>
<evidence type="ECO:0000256" key="4">
    <source>
        <dbReference type="ARBA" id="ARBA00022553"/>
    </source>
</evidence>
<dbReference type="Pfam" id="PF00512">
    <property type="entry name" value="HisKA"/>
    <property type="match status" value="1"/>
</dbReference>
<evidence type="ECO:0000256" key="6">
    <source>
        <dbReference type="ARBA" id="ARBA00022692"/>
    </source>
</evidence>
<dbReference type="Pfam" id="PF00672">
    <property type="entry name" value="HAMP"/>
    <property type="match status" value="1"/>
</dbReference>
<dbReference type="InterPro" id="IPR004358">
    <property type="entry name" value="Sig_transdc_His_kin-like_C"/>
</dbReference>
<dbReference type="PROSITE" id="PS50885">
    <property type="entry name" value="HAMP"/>
    <property type="match status" value="1"/>
</dbReference>
<organism evidence="15 16">
    <name type="scientific">Inhella proteolytica</name>
    <dbReference type="NCBI Taxonomy" id="2795029"/>
    <lineage>
        <taxon>Bacteria</taxon>
        <taxon>Pseudomonadati</taxon>
        <taxon>Pseudomonadota</taxon>
        <taxon>Betaproteobacteria</taxon>
        <taxon>Burkholderiales</taxon>
        <taxon>Sphaerotilaceae</taxon>
        <taxon>Inhella</taxon>
    </lineage>
</organism>
<evidence type="ECO:0000256" key="1">
    <source>
        <dbReference type="ARBA" id="ARBA00000085"/>
    </source>
</evidence>
<dbReference type="PANTHER" id="PTHR45436">
    <property type="entry name" value="SENSOR HISTIDINE KINASE YKOH"/>
    <property type="match status" value="1"/>
</dbReference>
<dbReference type="SMART" id="SM00388">
    <property type="entry name" value="HisKA"/>
    <property type="match status" value="1"/>
</dbReference>
<evidence type="ECO:0000256" key="3">
    <source>
        <dbReference type="ARBA" id="ARBA00012438"/>
    </source>
</evidence>
<comment type="caution">
    <text evidence="15">The sequence shown here is derived from an EMBL/GenBank/DDBJ whole genome shotgun (WGS) entry which is preliminary data.</text>
</comment>
<dbReference type="InterPro" id="IPR036097">
    <property type="entry name" value="HisK_dim/P_sf"/>
</dbReference>
<keyword evidence="8 12" id="KW-1133">Transmembrane helix</keyword>
<dbReference type="InterPro" id="IPR003661">
    <property type="entry name" value="HisK_dim/P_dom"/>
</dbReference>
<name>A0A931NCK8_9BURK</name>
<evidence type="ECO:0000313" key="16">
    <source>
        <dbReference type="Proteomes" id="UP000613266"/>
    </source>
</evidence>
<evidence type="ECO:0000256" key="5">
    <source>
        <dbReference type="ARBA" id="ARBA00022679"/>
    </source>
</evidence>
<evidence type="ECO:0000256" key="7">
    <source>
        <dbReference type="ARBA" id="ARBA00022777"/>
    </source>
</evidence>
<evidence type="ECO:0000313" key="15">
    <source>
        <dbReference type="EMBL" id="MBH9575672.1"/>
    </source>
</evidence>
<feature type="compositionally biased region" description="Basic and acidic residues" evidence="11">
    <location>
        <begin position="110"/>
        <end position="126"/>
    </location>
</feature>
<dbReference type="EC" id="2.7.13.3" evidence="3"/>
<comment type="catalytic activity">
    <reaction evidence="1">
        <text>ATP + protein L-histidine = ADP + protein N-phospho-L-histidine.</text>
        <dbReference type="EC" id="2.7.13.3"/>
    </reaction>
</comment>
<feature type="transmembrane region" description="Helical" evidence="12">
    <location>
        <begin position="171"/>
        <end position="192"/>
    </location>
</feature>
<dbReference type="InterPro" id="IPR036890">
    <property type="entry name" value="HATPase_C_sf"/>
</dbReference>
<dbReference type="InterPro" id="IPR005467">
    <property type="entry name" value="His_kinase_dom"/>
</dbReference>
<keyword evidence="4" id="KW-0597">Phosphoprotein</keyword>
<dbReference type="SUPFAM" id="SSF55874">
    <property type="entry name" value="ATPase domain of HSP90 chaperone/DNA topoisomerase II/histidine kinase"/>
    <property type="match status" value="1"/>
</dbReference>
<gene>
    <name evidence="15" type="ORF">I7X39_02025</name>
</gene>
<feature type="domain" description="HAMP" evidence="14">
    <location>
        <begin position="189"/>
        <end position="242"/>
    </location>
</feature>
<comment type="subcellular location">
    <subcellularLocation>
        <location evidence="2">Membrane</location>
    </subcellularLocation>
</comment>
<feature type="region of interest" description="Disordered" evidence="11">
    <location>
        <begin position="109"/>
        <end position="129"/>
    </location>
</feature>
<evidence type="ECO:0000259" key="13">
    <source>
        <dbReference type="PROSITE" id="PS50109"/>
    </source>
</evidence>
<dbReference type="PANTHER" id="PTHR45436:SF5">
    <property type="entry name" value="SENSOR HISTIDINE KINASE TRCS"/>
    <property type="match status" value="1"/>
</dbReference>
<dbReference type="CDD" id="cd06225">
    <property type="entry name" value="HAMP"/>
    <property type="match status" value="1"/>
</dbReference>
<dbReference type="SMART" id="SM00304">
    <property type="entry name" value="HAMP"/>
    <property type="match status" value="1"/>
</dbReference>
<dbReference type="GO" id="GO:0005886">
    <property type="term" value="C:plasma membrane"/>
    <property type="evidence" value="ECO:0007669"/>
    <property type="project" value="TreeGrafter"/>
</dbReference>
<dbReference type="Gene3D" id="3.30.565.10">
    <property type="entry name" value="Histidine kinase-like ATPase, C-terminal domain"/>
    <property type="match status" value="1"/>
</dbReference>
<dbReference type="PRINTS" id="PR00344">
    <property type="entry name" value="BCTRLSENSOR"/>
</dbReference>
<keyword evidence="16" id="KW-1185">Reference proteome</keyword>
<dbReference type="SMART" id="SM00387">
    <property type="entry name" value="HATPase_c"/>
    <property type="match status" value="1"/>
</dbReference>
<dbReference type="PROSITE" id="PS50109">
    <property type="entry name" value="HIS_KIN"/>
    <property type="match status" value="1"/>
</dbReference>
<evidence type="ECO:0000256" key="8">
    <source>
        <dbReference type="ARBA" id="ARBA00022989"/>
    </source>
</evidence>
<dbReference type="InterPro" id="IPR003594">
    <property type="entry name" value="HATPase_dom"/>
</dbReference>
<dbReference type="EMBL" id="JAEDAK010000001">
    <property type="protein sequence ID" value="MBH9575672.1"/>
    <property type="molecule type" value="Genomic_DNA"/>
</dbReference>
<keyword evidence="9" id="KW-0902">Two-component regulatory system</keyword>
<evidence type="ECO:0000256" key="12">
    <source>
        <dbReference type="SAM" id="Phobius"/>
    </source>
</evidence>
<protein>
    <recommendedName>
        <fullName evidence="3">histidine kinase</fullName>
        <ecNumber evidence="3">2.7.13.3</ecNumber>
    </recommendedName>
</protein>
<keyword evidence="5" id="KW-0808">Transferase</keyword>
<dbReference type="AlphaFoldDB" id="A0A931NCK8"/>
<reference evidence="15" key="1">
    <citation type="submission" date="2020-12" db="EMBL/GenBank/DDBJ databases">
        <title>The genome sequence of Inhella sp. 1Y17.</title>
        <authorList>
            <person name="Liu Y."/>
        </authorList>
    </citation>
    <scope>NUCLEOTIDE SEQUENCE</scope>
    <source>
        <strain evidence="15">1Y17</strain>
    </source>
</reference>
<dbReference type="InterPro" id="IPR050428">
    <property type="entry name" value="TCS_sensor_his_kinase"/>
</dbReference>
<evidence type="ECO:0000256" key="10">
    <source>
        <dbReference type="ARBA" id="ARBA00023136"/>
    </source>
</evidence>
<dbReference type="CDD" id="cd00082">
    <property type="entry name" value="HisKA"/>
    <property type="match status" value="1"/>
</dbReference>
<evidence type="ECO:0000256" key="11">
    <source>
        <dbReference type="SAM" id="MobiDB-lite"/>
    </source>
</evidence>
<dbReference type="GO" id="GO:0000155">
    <property type="term" value="F:phosphorelay sensor kinase activity"/>
    <property type="evidence" value="ECO:0007669"/>
    <property type="project" value="InterPro"/>
</dbReference>
<keyword evidence="10 12" id="KW-0472">Membrane</keyword>
<dbReference type="SUPFAM" id="SSF47384">
    <property type="entry name" value="Homodimeric domain of signal transducing histidine kinase"/>
    <property type="match status" value="1"/>
</dbReference>
<keyword evidence="7" id="KW-0418">Kinase</keyword>
<dbReference type="Gene3D" id="1.10.287.130">
    <property type="match status" value="1"/>
</dbReference>
<feature type="domain" description="Histidine kinase" evidence="13">
    <location>
        <begin position="250"/>
        <end position="463"/>
    </location>
</feature>
<sequence length="465" mass="51402">MSLQWRLFLQAGALVLLTTAALFFIGGRELRQQEVEQLDERLCMEARRLGNPQREGEGDRRMAEDMQRKLRLDAPDQLRMRWLGASAPADAALKDWFGPDFQADWQAARARGEAGGRSDPRGRCERSGAATPEAEWRLVRVHTRGGTALLAAQTTALDAELQAVWQRTLPVLLPLALLGAAASAWLLAQLMMRPVQRLREAMRRLTPQVLSERLATRGEPREFRELIDAYNTMLARLEASFHQASRFSADAAHELRTPLTILQGRLERAIGATEGRAVQAELGAILEEVNRLSGIARKLLLLSRADAGRLDLHREDLDLSVLLGDLVADAQMLAEDRPVHADLQPGLRLSGDALLLRQLFNNLLSNALRHGLPHGALEIEARAVPGAVEVDFRNACAPLGPEQRARFFERFYRADAAHGRQVDGTGLGLSLAREIARAHGGELLLLDSAADRVALRVRLPHPTAH</sequence>